<keyword evidence="4" id="KW-1185">Reference proteome</keyword>
<dbReference type="InterPro" id="IPR012551">
    <property type="entry name" value="DUF1707_SHOCT-like"/>
</dbReference>
<keyword evidence="1" id="KW-0812">Transmembrane</keyword>
<dbReference type="EMBL" id="VIWX01000006">
    <property type="protein sequence ID" value="TWF92832.1"/>
    <property type="molecule type" value="Genomic_DNA"/>
</dbReference>
<accession>A0A561U0F6</accession>
<evidence type="ECO:0000313" key="3">
    <source>
        <dbReference type="EMBL" id="TWF92832.1"/>
    </source>
</evidence>
<feature type="domain" description="DUF1707" evidence="2">
    <location>
        <begin position="10"/>
        <end position="62"/>
    </location>
</feature>
<dbReference type="Proteomes" id="UP000316184">
    <property type="component" value="Unassembled WGS sequence"/>
</dbReference>
<proteinExistence type="predicted"/>
<sequence>MDSGRRGKDLRIGDPERERAIQQLGEHFSAGRLELAEYDERSRHAAAARFGSELDALFEDLPGPRPSSALAPAATRPAPSPGHIALAVGAVALLMVLVVFARPIGLILLLPTLAVVWLTWRRR</sequence>
<protein>
    <submittedName>
        <fullName evidence="3">Uncharacterized protein DUF1707</fullName>
    </submittedName>
</protein>
<gene>
    <name evidence="3" type="ORF">FHU35_16114</name>
</gene>
<reference evidence="3 4" key="1">
    <citation type="submission" date="2019-06" db="EMBL/GenBank/DDBJ databases">
        <title>Sequencing the genomes of 1000 actinobacteria strains.</title>
        <authorList>
            <person name="Klenk H.-P."/>
        </authorList>
    </citation>
    <scope>NUCLEOTIDE SEQUENCE [LARGE SCALE GENOMIC DNA]</scope>
    <source>
        <strain evidence="3 4">DSM 46699</strain>
    </source>
</reference>
<keyword evidence="1" id="KW-1133">Transmembrane helix</keyword>
<feature type="transmembrane region" description="Helical" evidence="1">
    <location>
        <begin position="84"/>
        <end position="117"/>
    </location>
</feature>
<dbReference type="AlphaFoldDB" id="A0A561U0F6"/>
<evidence type="ECO:0000259" key="2">
    <source>
        <dbReference type="Pfam" id="PF08044"/>
    </source>
</evidence>
<dbReference type="RefSeq" id="WP_145744061.1">
    <property type="nucleotide sequence ID" value="NZ_VIWX01000006.1"/>
</dbReference>
<evidence type="ECO:0000313" key="4">
    <source>
        <dbReference type="Proteomes" id="UP000316184"/>
    </source>
</evidence>
<dbReference type="OrthoDB" id="3534574at2"/>
<dbReference type="Pfam" id="PF08044">
    <property type="entry name" value="DUF1707"/>
    <property type="match status" value="1"/>
</dbReference>
<comment type="caution">
    <text evidence="3">The sequence shown here is derived from an EMBL/GenBank/DDBJ whole genome shotgun (WGS) entry which is preliminary data.</text>
</comment>
<evidence type="ECO:0000256" key="1">
    <source>
        <dbReference type="SAM" id="Phobius"/>
    </source>
</evidence>
<name>A0A561U0F6_9PSEU</name>
<keyword evidence="1" id="KW-0472">Membrane</keyword>
<organism evidence="3 4">
    <name type="scientific">Saccharopolyspora dendranthemae</name>
    <dbReference type="NCBI Taxonomy" id="1181886"/>
    <lineage>
        <taxon>Bacteria</taxon>
        <taxon>Bacillati</taxon>
        <taxon>Actinomycetota</taxon>
        <taxon>Actinomycetes</taxon>
        <taxon>Pseudonocardiales</taxon>
        <taxon>Pseudonocardiaceae</taxon>
        <taxon>Saccharopolyspora</taxon>
    </lineage>
</organism>